<gene>
    <name evidence="2" type="ORF">G3446_24915</name>
</gene>
<dbReference type="SUPFAM" id="SSF53474">
    <property type="entry name" value="alpha/beta-Hydrolases"/>
    <property type="match status" value="1"/>
</dbReference>
<dbReference type="InterPro" id="IPR050266">
    <property type="entry name" value="AB_hydrolase_sf"/>
</dbReference>
<dbReference type="InterPro" id="IPR000639">
    <property type="entry name" value="Epox_hydrolase-like"/>
</dbReference>
<dbReference type="InterPro" id="IPR029058">
    <property type="entry name" value="AB_hydrolase_fold"/>
</dbReference>
<keyword evidence="3" id="KW-1185">Reference proteome</keyword>
<dbReference type="InterPro" id="IPR017497">
    <property type="entry name" value="BchO"/>
</dbReference>
<reference evidence="2 3" key="1">
    <citation type="submission" date="2020-02" db="EMBL/GenBank/DDBJ databases">
        <title>Genome sequences of Thiorhodococcus mannitoliphagus and Thiorhodococcus minor, purple sulfur photosynthetic bacteria in the gammaproteobacterial family, Chromatiaceae.</title>
        <authorList>
            <person name="Aviles F.A."/>
            <person name="Meyer T.E."/>
            <person name="Kyndt J.A."/>
        </authorList>
    </citation>
    <scope>NUCLEOTIDE SEQUENCE [LARGE SCALE GENOMIC DNA]</scope>
    <source>
        <strain evidence="2 3">DSM 11518</strain>
    </source>
</reference>
<feature type="domain" description="AB hydrolase-1" evidence="1">
    <location>
        <begin position="42"/>
        <end position="280"/>
    </location>
</feature>
<comment type="caution">
    <text evidence="2">The sequence shown here is derived from an EMBL/GenBank/DDBJ whole genome shotgun (WGS) entry which is preliminary data.</text>
</comment>
<protein>
    <submittedName>
        <fullName evidence="2">Alpha/beta fold hydrolase</fullName>
    </submittedName>
</protein>
<dbReference type="RefSeq" id="WP_164456392.1">
    <property type="nucleotide sequence ID" value="NZ_JAAIJQ010000142.1"/>
</dbReference>
<evidence type="ECO:0000313" key="3">
    <source>
        <dbReference type="Proteomes" id="UP000483379"/>
    </source>
</evidence>
<proteinExistence type="predicted"/>
<dbReference type="Pfam" id="PF00561">
    <property type="entry name" value="Abhydrolase_1"/>
    <property type="match status" value="1"/>
</dbReference>
<organism evidence="2 3">
    <name type="scientific">Thiorhodococcus minor</name>
    <dbReference type="NCBI Taxonomy" id="57489"/>
    <lineage>
        <taxon>Bacteria</taxon>
        <taxon>Pseudomonadati</taxon>
        <taxon>Pseudomonadota</taxon>
        <taxon>Gammaproteobacteria</taxon>
        <taxon>Chromatiales</taxon>
        <taxon>Chromatiaceae</taxon>
        <taxon>Thiorhodococcus</taxon>
    </lineage>
</organism>
<sequence length="302" mass="32971">MSSADDIPSWERDGRDWPNRDSSRFVSAAGMRWHLQEMGQGPVLLMLHGTGAATHSWRAFAPILAEHFRLIAPDLPGHGFTTPPPYHSMSLPGMAGYVAELVETLGVEPDLVLGHSAGAAILIRACLEGRLAPRGLISLNGALMPWRGLPGHVFSPAAKLFAKNSLVSRLFALRAANRKSIQRLVDSTGSTLEPFGVDLYQRLIRSPSHVRASLSMMANWDLTLIEEGLPRLETPLFLVVGEGDTTVSPREAQRVRQHLLPAAELTMLPELGHLAHEERPREVAEVVRRIAGRLGLLSVPSV</sequence>
<name>A0A6M0K6U8_9GAMM</name>
<keyword evidence="2" id="KW-0378">Hydrolase</keyword>
<evidence type="ECO:0000313" key="2">
    <source>
        <dbReference type="EMBL" id="NEV65061.1"/>
    </source>
</evidence>
<dbReference type="EMBL" id="JAAIJQ010000142">
    <property type="protein sequence ID" value="NEV65061.1"/>
    <property type="molecule type" value="Genomic_DNA"/>
</dbReference>
<dbReference type="GO" id="GO:0016787">
    <property type="term" value="F:hydrolase activity"/>
    <property type="evidence" value="ECO:0007669"/>
    <property type="project" value="UniProtKB-KW"/>
</dbReference>
<dbReference type="Gene3D" id="3.40.50.1820">
    <property type="entry name" value="alpha/beta hydrolase"/>
    <property type="match status" value="1"/>
</dbReference>
<dbReference type="PANTHER" id="PTHR43798">
    <property type="entry name" value="MONOACYLGLYCEROL LIPASE"/>
    <property type="match status" value="1"/>
</dbReference>
<dbReference type="InterPro" id="IPR000073">
    <property type="entry name" value="AB_hydrolase_1"/>
</dbReference>
<dbReference type="PRINTS" id="PR00412">
    <property type="entry name" value="EPOXHYDRLASE"/>
</dbReference>
<dbReference type="GO" id="GO:0016020">
    <property type="term" value="C:membrane"/>
    <property type="evidence" value="ECO:0007669"/>
    <property type="project" value="TreeGrafter"/>
</dbReference>
<dbReference type="Proteomes" id="UP000483379">
    <property type="component" value="Unassembled WGS sequence"/>
</dbReference>
<dbReference type="PANTHER" id="PTHR43798:SF33">
    <property type="entry name" value="HYDROLASE, PUTATIVE (AFU_ORTHOLOGUE AFUA_2G14860)-RELATED"/>
    <property type="match status" value="1"/>
</dbReference>
<evidence type="ECO:0000259" key="1">
    <source>
        <dbReference type="Pfam" id="PF00561"/>
    </source>
</evidence>
<accession>A0A6M0K6U8</accession>
<dbReference type="AlphaFoldDB" id="A0A6M0K6U8"/>
<dbReference type="NCBIfam" id="TIGR03056">
    <property type="entry name" value="bchO_mg_che_rel"/>
    <property type="match status" value="1"/>
</dbReference>